<sequence length="68" mass="7273">MSVVVLAFWRHRWPMVLTVIAMIGLLAFVALMQPMLLAAAFNPVSTNIATAALAIVSLHLLNVIESGG</sequence>
<comment type="caution">
    <text evidence="2">The sequence shown here is derived from an EMBL/GenBank/DDBJ whole genome shotgun (WGS) entry which is preliminary data.</text>
</comment>
<reference evidence="2 3" key="1">
    <citation type="submission" date="2012-09" db="EMBL/GenBank/DDBJ databases">
        <title>Genome Sequence of alkane-degrading Bacterium Alcanivorax sp. 521-1.</title>
        <authorList>
            <person name="Lai Q."/>
            <person name="Shao Z."/>
        </authorList>
    </citation>
    <scope>NUCLEOTIDE SEQUENCE [LARGE SCALE GENOMIC DNA]</scope>
    <source>
        <strain evidence="2 3">521-1</strain>
    </source>
</reference>
<dbReference type="Proteomes" id="UP000662703">
    <property type="component" value="Unassembled WGS sequence"/>
</dbReference>
<keyword evidence="3" id="KW-1185">Reference proteome</keyword>
<accession>A0ABS0ASL4</accession>
<feature type="transmembrane region" description="Helical" evidence="1">
    <location>
        <begin position="44"/>
        <end position="64"/>
    </location>
</feature>
<keyword evidence="1" id="KW-1133">Transmembrane helix</keyword>
<dbReference type="EMBL" id="ARXX01000037">
    <property type="protein sequence ID" value="MBF5057123.1"/>
    <property type="molecule type" value="Genomic_DNA"/>
</dbReference>
<name>A0ABS0ASL4_9GAMM</name>
<evidence type="ECO:0000313" key="3">
    <source>
        <dbReference type="Proteomes" id="UP000662703"/>
    </source>
</evidence>
<proteinExistence type="predicted"/>
<feature type="transmembrane region" description="Helical" evidence="1">
    <location>
        <begin position="12"/>
        <end position="32"/>
    </location>
</feature>
<keyword evidence="1" id="KW-0472">Membrane</keyword>
<evidence type="ECO:0000313" key="2">
    <source>
        <dbReference type="EMBL" id="MBF5057123.1"/>
    </source>
</evidence>
<evidence type="ECO:0000256" key="1">
    <source>
        <dbReference type="SAM" id="Phobius"/>
    </source>
</evidence>
<protein>
    <submittedName>
        <fullName evidence="2">Uncharacterized protein</fullName>
    </submittedName>
</protein>
<dbReference type="InterPro" id="IPR025695">
    <property type="entry name" value="DoxX-like"/>
</dbReference>
<gene>
    <name evidence="2" type="ORF">Y5W_02417</name>
</gene>
<dbReference type="Pfam" id="PF13781">
    <property type="entry name" value="DoxX_3"/>
    <property type="match status" value="1"/>
</dbReference>
<keyword evidence="1" id="KW-0812">Transmembrane</keyword>
<organism evidence="2 3">
    <name type="scientific">Alloalcanivorax profundimaris</name>
    <dbReference type="NCBI Taxonomy" id="2735259"/>
    <lineage>
        <taxon>Bacteria</taxon>
        <taxon>Pseudomonadati</taxon>
        <taxon>Pseudomonadota</taxon>
        <taxon>Gammaproteobacteria</taxon>
        <taxon>Oceanospirillales</taxon>
        <taxon>Alcanivoracaceae</taxon>
        <taxon>Alloalcanivorax</taxon>
    </lineage>
</organism>